<proteinExistence type="predicted"/>
<evidence type="ECO:0000256" key="10">
    <source>
        <dbReference type="ARBA" id="ARBA00022840"/>
    </source>
</evidence>
<evidence type="ECO:0000256" key="1">
    <source>
        <dbReference type="ARBA" id="ARBA00004370"/>
    </source>
</evidence>
<dbReference type="FunFam" id="3.80.10.10:FF:000387">
    <property type="entry name" value="Probable LRR receptor-like serine/threonine-protein kinase At1g06840"/>
    <property type="match status" value="1"/>
</dbReference>
<keyword evidence="9 17" id="KW-0418">Kinase</keyword>
<dbReference type="AlphaFoldDB" id="A0A1D6M6Q1"/>
<reference evidence="17" key="1">
    <citation type="submission" date="2015-12" db="EMBL/GenBank/DDBJ databases">
        <title>Update maize B73 reference genome by single molecule sequencing technologies.</title>
        <authorList>
            <consortium name="Maize Genome Sequencing Project"/>
            <person name="Ware D."/>
        </authorList>
    </citation>
    <scope>NUCLEOTIDE SEQUENCE</scope>
    <source>
        <tissue evidence="17">Seedling</tissue>
    </source>
</reference>
<keyword evidence="11" id="KW-0472">Membrane</keyword>
<evidence type="ECO:0000256" key="5">
    <source>
        <dbReference type="ARBA" id="ARBA00022679"/>
    </source>
</evidence>
<keyword evidence="13" id="KW-0325">Glycoprotein</keyword>
<keyword evidence="8" id="KW-0547">Nucleotide-binding</keyword>
<dbReference type="GO" id="GO:0004674">
    <property type="term" value="F:protein serine/threonine kinase activity"/>
    <property type="evidence" value="ECO:0007669"/>
    <property type="project" value="UniProtKB-KW"/>
</dbReference>
<keyword evidence="6" id="KW-0732">Signal</keyword>
<evidence type="ECO:0000259" key="16">
    <source>
        <dbReference type="Pfam" id="PF08263"/>
    </source>
</evidence>
<dbReference type="InterPro" id="IPR001611">
    <property type="entry name" value="Leu-rich_rpt"/>
</dbReference>
<dbReference type="PANTHER" id="PTHR45974:SF108">
    <property type="entry name" value="OS05G0481100 PROTEIN"/>
    <property type="match status" value="1"/>
</dbReference>
<evidence type="ECO:0000256" key="4">
    <source>
        <dbReference type="ARBA" id="ARBA00022614"/>
    </source>
</evidence>
<protein>
    <recommendedName>
        <fullName evidence="2">non-specific serine/threonine protein kinase</fullName>
        <ecNumber evidence="2">2.7.11.1</ecNumber>
    </recommendedName>
</protein>
<evidence type="ECO:0000256" key="3">
    <source>
        <dbReference type="ARBA" id="ARBA00022527"/>
    </source>
</evidence>
<evidence type="ECO:0000256" key="15">
    <source>
        <dbReference type="ARBA" id="ARBA00048679"/>
    </source>
</evidence>
<dbReference type="Gene3D" id="3.80.10.10">
    <property type="entry name" value="Ribonuclease Inhibitor"/>
    <property type="match status" value="3"/>
</dbReference>
<evidence type="ECO:0000256" key="11">
    <source>
        <dbReference type="ARBA" id="ARBA00023136"/>
    </source>
</evidence>
<evidence type="ECO:0000256" key="2">
    <source>
        <dbReference type="ARBA" id="ARBA00012513"/>
    </source>
</evidence>
<dbReference type="Pfam" id="PF08263">
    <property type="entry name" value="LRRNT_2"/>
    <property type="match status" value="1"/>
</dbReference>
<evidence type="ECO:0000256" key="14">
    <source>
        <dbReference type="ARBA" id="ARBA00047899"/>
    </source>
</evidence>
<comment type="catalytic activity">
    <reaction evidence="15">
        <text>L-seryl-[protein] + ATP = O-phospho-L-seryl-[protein] + ADP + H(+)</text>
        <dbReference type="Rhea" id="RHEA:17989"/>
        <dbReference type="Rhea" id="RHEA-COMP:9863"/>
        <dbReference type="Rhea" id="RHEA-COMP:11604"/>
        <dbReference type="ChEBI" id="CHEBI:15378"/>
        <dbReference type="ChEBI" id="CHEBI:29999"/>
        <dbReference type="ChEBI" id="CHEBI:30616"/>
        <dbReference type="ChEBI" id="CHEBI:83421"/>
        <dbReference type="ChEBI" id="CHEBI:456216"/>
        <dbReference type="EC" id="2.7.11.1"/>
    </reaction>
</comment>
<dbReference type="ExpressionAtlas" id="A0A1D6M6Q1">
    <property type="expression patterns" value="baseline and differential"/>
</dbReference>
<dbReference type="InterPro" id="IPR013210">
    <property type="entry name" value="LRR_N_plant-typ"/>
</dbReference>
<keyword evidence="3" id="KW-0723">Serine/threonine-protein kinase</keyword>
<accession>A0A1D6M6Q1</accession>
<keyword evidence="5" id="KW-0808">Transferase</keyword>
<dbReference type="PANTHER" id="PTHR45974">
    <property type="entry name" value="RECEPTOR-LIKE PROTEIN 55"/>
    <property type="match status" value="1"/>
</dbReference>
<dbReference type="Pfam" id="PF00560">
    <property type="entry name" value="LRR_1"/>
    <property type="match status" value="6"/>
</dbReference>
<comment type="subcellular location">
    <subcellularLocation>
        <location evidence="1">Membrane</location>
    </subcellularLocation>
</comment>
<sequence length="603" mass="66851">MAKFADVLCAVTLLVLLPCSDVALGQTTDPSEVNGLRAIKGRLVDPMQNLMNWNRGDPCRSNWTGVFCHKVNDDTFLHVTELQLFKRNLSGTLAPEVSLLSHLKTLDFMWNNLTGSIPKEIGNITTLKLILLNGNQLSGILPYEIGNLQSLNRLQVDQNQLSGPIPKSFSNLRSVKHLHMNNNSLSGAIPSELSTLPLLLHLLVDNNNLSGPLPPEFAEAPAMKILYVPKFSCDGQADNNNFSGSSIPTTYNNISTLLKLSLRNCSLQGDIPDLSSIPQLGYLDISWNQLTGSIPTNKLASNITTIDLSHNMLNGTIPQNFSGLPKLQILSLEDNYLNGSVPSTIWNGIELTGNRSLILDFQNNSLKTIPDTFDPPPNTTVMYSCTDLLFPFETKLCIYVTVRLCFNGKENFSNSLLSNLFMQWIVITTAVIFGRLYGNPVCGGTNGSLITNLCQPMSVNMQTSQNEHGSSCQPCPVDKNYEYNPSSPLTCFCAVPLGVGLRLKSPGITDFRPYEDDFEINLTSLLQLFRYQLSIERYIWEVGPRLNMHMKLFPSNSSLFNISEIVRLRHVLAGWEITLSDVFGPYELLNFTLGSYADGMYSF</sequence>
<keyword evidence="12" id="KW-0675">Receptor</keyword>
<dbReference type="InterPro" id="IPR032675">
    <property type="entry name" value="LRR_dom_sf"/>
</dbReference>
<evidence type="ECO:0000256" key="13">
    <source>
        <dbReference type="ARBA" id="ARBA00023180"/>
    </source>
</evidence>
<dbReference type="SUPFAM" id="SSF52058">
    <property type="entry name" value="L domain-like"/>
    <property type="match status" value="1"/>
</dbReference>
<organism evidence="17">
    <name type="scientific">Zea mays</name>
    <name type="common">Maize</name>
    <dbReference type="NCBI Taxonomy" id="4577"/>
    <lineage>
        <taxon>Eukaryota</taxon>
        <taxon>Viridiplantae</taxon>
        <taxon>Streptophyta</taxon>
        <taxon>Embryophyta</taxon>
        <taxon>Tracheophyta</taxon>
        <taxon>Spermatophyta</taxon>
        <taxon>Magnoliopsida</taxon>
        <taxon>Liliopsida</taxon>
        <taxon>Poales</taxon>
        <taxon>Poaceae</taxon>
        <taxon>PACMAD clade</taxon>
        <taxon>Panicoideae</taxon>
        <taxon>Andropogonodae</taxon>
        <taxon>Andropogoneae</taxon>
        <taxon>Tripsacinae</taxon>
        <taxon>Zea</taxon>
    </lineage>
</organism>
<evidence type="ECO:0000256" key="12">
    <source>
        <dbReference type="ARBA" id="ARBA00023170"/>
    </source>
</evidence>
<dbReference type="GO" id="GO:0005524">
    <property type="term" value="F:ATP binding"/>
    <property type="evidence" value="ECO:0007669"/>
    <property type="project" value="UniProtKB-KW"/>
</dbReference>
<comment type="catalytic activity">
    <reaction evidence="14">
        <text>L-threonyl-[protein] + ATP = O-phospho-L-threonyl-[protein] + ADP + H(+)</text>
        <dbReference type="Rhea" id="RHEA:46608"/>
        <dbReference type="Rhea" id="RHEA-COMP:11060"/>
        <dbReference type="Rhea" id="RHEA-COMP:11605"/>
        <dbReference type="ChEBI" id="CHEBI:15378"/>
        <dbReference type="ChEBI" id="CHEBI:30013"/>
        <dbReference type="ChEBI" id="CHEBI:30616"/>
        <dbReference type="ChEBI" id="CHEBI:61977"/>
        <dbReference type="ChEBI" id="CHEBI:456216"/>
        <dbReference type="EC" id="2.7.11.1"/>
    </reaction>
</comment>
<dbReference type="EMBL" id="CM000782">
    <property type="protein sequence ID" value="AQK86748.1"/>
    <property type="molecule type" value="Genomic_DNA"/>
</dbReference>
<evidence type="ECO:0000256" key="7">
    <source>
        <dbReference type="ARBA" id="ARBA00022737"/>
    </source>
</evidence>
<keyword evidence="4" id="KW-0433">Leucine-rich repeat</keyword>
<name>A0A1D6M6Q1_MAIZE</name>
<evidence type="ECO:0000256" key="9">
    <source>
        <dbReference type="ARBA" id="ARBA00022777"/>
    </source>
</evidence>
<feature type="domain" description="Leucine-rich repeat-containing N-terminal plant-type" evidence="16">
    <location>
        <begin position="30"/>
        <end position="68"/>
    </location>
</feature>
<evidence type="ECO:0000313" key="17">
    <source>
        <dbReference type="EMBL" id="AQK86748.1"/>
    </source>
</evidence>
<gene>
    <name evidence="17" type="ORF">ZEAMMB73_Zm00001d038494</name>
</gene>
<dbReference type="GO" id="GO:0016020">
    <property type="term" value="C:membrane"/>
    <property type="evidence" value="ECO:0007669"/>
    <property type="project" value="UniProtKB-SubCell"/>
</dbReference>
<dbReference type="EC" id="2.7.11.1" evidence="2"/>
<keyword evidence="7" id="KW-0677">Repeat</keyword>
<evidence type="ECO:0000256" key="6">
    <source>
        <dbReference type="ARBA" id="ARBA00022729"/>
    </source>
</evidence>
<keyword evidence="10" id="KW-0067">ATP-binding</keyword>
<evidence type="ECO:0000256" key="8">
    <source>
        <dbReference type="ARBA" id="ARBA00022741"/>
    </source>
</evidence>